<dbReference type="Proteomes" id="UP000704176">
    <property type="component" value="Unassembled WGS sequence"/>
</dbReference>
<keyword evidence="3" id="KW-0969">Cilium</keyword>
<sequence>MSKLEFILQNATRRVDSTSLKGDSGQSLGGERTDVQPTGSDFDALLKTIASQRDSSDEQRRQVAAPARLGDIELDSERSRASEAPDDPDTAPDDLLKELVSADTTVQQQDTSFSLSVNFISPSHLNPTLAKQQQASAGTANPLLEFIRRKDDTDASDIMQRASNAPHMKASVLHQEAHFKPVVPNSLPRDVPLLGPGETFAGPGGENLQPTASLANAREQALLNRSVSEAVSNKGVSASSDPTSLLTTDRAADSSLFQRIADAIVSGAGRDANEQVENAARSQASASIVLRPSEGVLRVLNIQLHPAELGVVTVKMRLSGENLEMELHTSNGETADILRTDMEKLSSLLRTSGYRPDVISVHLTAADGAQQDNSTGQKSQWAAQSNSNGFQQGSNGQEDRARHPAENRDDLGQRVQKNGAEEKPVGAAGIGSVYL</sequence>
<name>A0ABS7VSP6_9HYPH</name>
<dbReference type="InterPro" id="IPR038610">
    <property type="entry name" value="FliK-like_C_sf"/>
</dbReference>
<reference evidence="3 4" key="1">
    <citation type="submission" date="2021-09" db="EMBL/GenBank/DDBJ databases">
        <title>The complete genome sequence of a new microorganism.</title>
        <authorList>
            <person name="Zi Z."/>
        </authorList>
    </citation>
    <scope>NUCLEOTIDE SEQUENCE [LARGE SCALE GENOMIC DNA]</scope>
    <source>
        <strain evidence="3 4">WGZ8</strain>
    </source>
</reference>
<protein>
    <submittedName>
        <fullName evidence="3">Flagellar hook-length control protein FliK</fullName>
    </submittedName>
</protein>
<feature type="domain" description="Flagellar hook-length control protein-like C-terminal" evidence="2">
    <location>
        <begin position="300"/>
        <end position="367"/>
    </location>
</feature>
<evidence type="ECO:0000313" key="4">
    <source>
        <dbReference type="Proteomes" id="UP000704176"/>
    </source>
</evidence>
<feature type="compositionally biased region" description="Polar residues" evidence="1">
    <location>
        <begin position="370"/>
        <end position="396"/>
    </location>
</feature>
<dbReference type="InterPro" id="IPR021136">
    <property type="entry name" value="Flagellar_hook_control-like_C"/>
</dbReference>
<feature type="compositionally biased region" description="Polar residues" evidence="1">
    <location>
        <begin position="16"/>
        <end position="26"/>
    </location>
</feature>
<keyword evidence="4" id="KW-1185">Reference proteome</keyword>
<dbReference type="Pfam" id="PF02120">
    <property type="entry name" value="Flg_hook"/>
    <property type="match status" value="1"/>
</dbReference>
<comment type="caution">
    <text evidence="3">The sequence shown here is derived from an EMBL/GenBank/DDBJ whole genome shotgun (WGS) entry which is preliminary data.</text>
</comment>
<feature type="compositionally biased region" description="Basic and acidic residues" evidence="1">
    <location>
        <begin position="397"/>
        <end position="412"/>
    </location>
</feature>
<organism evidence="3 4">
    <name type="scientific">Microvirga puerhi</name>
    <dbReference type="NCBI Taxonomy" id="2876078"/>
    <lineage>
        <taxon>Bacteria</taxon>
        <taxon>Pseudomonadati</taxon>
        <taxon>Pseudomonadota</taxon>
        <taxon>Alphaproteobacteria</taxon>
        <taxon>Hyphomicrobiales</taxon>
        <taxon>Methylobacteriaceae</taxon>
        <taxon>Microvirga</taxon>
    </lineage>
</organism>
<feature type="region of interest" description="Disordered" evidence="1">
    <location>
        <begin position="16"/>
        <end position="94"/>
    </location>
</feature>
<evidence type="ECO:0000259" key="2">
    <source>
        <dbReference type="Pfam" id="PF02120"/>
    </source>
</evidence>
<dbReference type="CDD" id="cd17470">
    <property type="entry name" value="T3SS_Flik_C"/>
    <property type="match status" value="1"/>
</dbReference>
<evidence type="ECO:0000313" key="3">
    <source>
        <dbReference type="EMBL" id="MBZ6078575.1"/>
    </source>
</evidence>
<proteinExistence type="predicted"/>
<feature type="region of interest" description="Disordered" evidence="1">
    <location>
        <begin position="370"/>
        <end position="435"/>
    </location>
</feature>
<evidence type="ECO:0000256" key="1">
    <source>
        <dbReference type="SAM" id="MobiDB-lite"/>
    </source>
</evidence>
<dbReference type="RefSeq" id="WP_224315321.1">
    <property type="nucleotide sequence ID" value="NZ_JAIRBM010000019.1"/>
</dbReference>
<dbReference type="EMBL" id="JAIRBM010000019">
    <property type="protein sequence ID" value="MBZ6078575.1"/>
    <property type="molecule type" value="Genomic_DNA"/>
</dbReference>
<keyword evidence="3" id="KW-0282">Flagellum</keyword>
<accession>A0ABS7VSP6</accession>
<keyword evidence="3" id="KW-0966">Cell projection</keyword>
<dbReference type="Gene3D" id="3.30.750.140">
    <property type="match status" value="1"/>
</dbReference>
<gene>
    <name evidence="3" type="ORF">K9B37_20150</name>
</gene>